<keyword evidence="3" id="KW-1185">Reference proteome</keyword>
<evidence type="ECO:0000256" key="1">
    <source>
        <dbReference type="SAM" id="MobiDB-lite"/>
    </source>
</evidence>
<dbReference type="Proteomes" id="UP000654918">
    <property type="component" value="Unassembled WGS sequence"/>
</dbReference>
<feature type="region of interest" description="Disordered" evidence="1">
    <location>
        <begin position="85"/>
        <end position="138"/>
    </location>
</feature>
<comment type="caution">
    <text evidence="2">The sequence shown here is derived from an EMBL/GenBank/DDBJ whole genome shotgun (WGS) entry which is preliminary data.</text>
</comment>
<name>A0A8H6KSN7_9PEZI</name>
<proteinExistence type="predicted"/>
<protein>
    <submittedName>
        <fullName evidence="2">Uncharacterized protein</fullName>
    </submittedName>
</protein>
<gene>
    <name evidence="2" type="ORF">CPLU01_03396</name>
</gene>
<reference evidence="2" key="1">
    <citation type="journal article" date="2020" name="Phytopathology">
        <title>Genome Sequence Resources of Colletotrichum truncatum, C. plurivorum, C. musicola, and C. sojae: Four Species Pathogenic to Soybean (Glycine max).</title>
        <authorList>
            <person name="Rogerio F."/>
            <person name="Boufleur T.R."/>
            <person name="Ciampi-Guillardi M."/>
            <person name="Sukno S.A."/>
            <person name="Thon M.R."/>
            <person name="Massola Junior N.S."/>
            <person name="Baroncelli R."/>
        </authorList>
    </citation>
    <scope>NUCLEOTIDE SEQUENCE</scope>
    <source>
        <strain evidence="2">LFN00145</strain>
    </source>
</reference>
<accession>A0A8H6KSN7</accession>
<sequence>MKSGLAAMTSEMQGKVPRIASGYPRFDLARGCDIAVSRNRGLELDHVERFARRSRYPELHNRFLLDDKQGPSGAQLAACSRISKMKWPPTKNSNPARRSALRLTNDKHNDEVAAPSGHVAGNKGGNKALFDEKIHSGA</sequence>
<evidence type="ECO:0000313" key="2">
    <source>
        <dbReference type="EMBL" id="KAF6836815.1"/>
    </source>
</evidence>
<dbReference type="EMBL" id="WIGO01000029">
    <property type="protein sequence ID" value="KAF6836815.1"/>
    <property type="molecule type" value="Genomic_DNA"/>
</dbReference>
<organism evidence="2 3">
    <name type="scientific">Colletotrichum plurivorum</name>
    <dbReference type="NCBI Taxonomy" id="2175906"/>
    <lineage>
        <taxon>Eukaryota</taxon>
        <taxon>Fungi</taxon>
        <taxon>Dikarya</taxon>
        <taxon>Ascomycota</taxon>
        <taxon>Pezizomycotina</taxon>
        <taxon>Sordariomycetes</taxon>
        <taxon>Hypocreomycetidae</taxon>
        <taxon>Glomerellales</taxon>
        <taxon>Glomerellaceae</taxon>
        <taxon>Colletotrichum</taxon>
        <taxon>Colletotrichum orchidearum species complex</taxon>
    </lineage>
</organism>
<dbReference type="AlphaFoldDB" id="A0A8H6KSN7"/>
<feature type="compositionally biased region" description="Basic and acidic residues" evidence="1">
    <location>
        <begin position="129"/>
        <end position="138"/>
    </location>
</feature>
<evidence type="ECO:0000313" key="3">
    <source>
        <dbReference type="Proteomes" id="UP000654918"/>
    </source>
</evidence>